<dbReference type="EMBL" id="CAJVPK010000768">
    <property type="protein sequence ID" value="CAG8547493.1"/>
    <property type="molecule type" value="Genomic_DNA"/>
</dbReference>
<comment type="caution">
    <text evidence="2">The sequence shown here is derived from an EMBL/GenBank/DDBJ whole genome shotgun (WGS) entry which is preliminary data.</text>
</comment>
<evidence type="ECO:0000313" key="2">
    <source>
        <dbReference type="EMBL" id="CAG8547493.1"/>
    </source>
</evidence>
<keyword evidence="3" id="KW-1185">Reference proteome</keyword>
<reference evidence="2" key="1">
    <citation type="submission" date="2021-06" db="EMBL/GenBank/DDBJ databases">
        <authorList>
            <person name="Kallberg Y."/>
            <person name="Tangrot J."/>
            <person name="Rosling A."/>
        </authorList>
    </citation>
    <scope>NUCLEOTIDE SEQUENCE</scope>
    <source>
        <strain evidence="2">AZ414A</strain>
    </source>
</reference>
<gene>
    <name evidence="2" type="ORF">DEBURN_LOCUS6931</name>
</gene>
<protein>
    <submittedName>
        <fullName evidence="2">1333_t:CDS:1</fullName>
    </submittedName>
</protein>
<organism evidence="2 3">
    <name type="scientific">Diversispora eburnea</name>
    <dbReference type="NCBI Taxonomy" id="1213867"/>
    <lineage>
        <taxon>Eukaryota</taxon>
        <taxon>Fungi</taxon>
        <taxon>Fungi incertae sedis</taxon>
        <taxon>Mucoromycota</taxon>
        <taxon>Glomeromycotina</taxon>
        <taxon>Glomeromycetes</taxon>
        <taxon>Diversisporales</taxon>
        <taxon>Diversisporaceae</taxon>
        <taxon>Diversispora</taxon>
    </lineage>
</organism>
<dbReference type="AlphaFoldDB" id="A0A9N9AWF5"/>
<name>A0A9N9AWF5_9GLOM</name>
<dbReference type="Proteomes" id="UP000789706">
    <property type="component" value="Unassembled WGS sequence"/>
</dbReference>
<dbReference type="OrthoDB" id="2393464at2759"/>
<feature type="region of interest" description="Disordered" evidence="1">
    <location>
        <begin position="27"/>
        <end position="48"/>
    </location>
</feature>
<evidence type="ECO:0000256" key="1">
    <source>
        <dbReference type="SAM" id="MobiDB-lite"/>
    </source>
</evidence>
<sequence length="59" mass="7026">SHNERDIRNILDFPKITIHDTIERYRNENQISSAPKSDRPPKLSERSIRQLINIVKEDQ</sequence>
<accession>A0A9N9AWF5</accession>
<evidence type="ECO:0000313" key="3">
    <source>
        <dbReference type="Proteomes" id="UP000789706"/>
    </source>
</evidence>
<feature type="non-terminal residue" evidence="2">
    <location>
        <position position="1"/>
    </location>
</feature>
<feature type="compositionally biased region" description="Basic and acidic residues" evidence="1">
    <location>
        <begin position="36"/>
        <end position="48"/>
    </location>
</feature>
<proteinExistence type="predicted"/>